<evidence type="ECO:0000313" key="5">
    <source>
        <dbReference type="Proteomes" id="UP000553980"/>
    </source>
</evidence>
<reference evidence="2 5" key="3">
    <citation type="submission" date="2020-08" db="EMBL/GenBank/DDBJ databases">
        <title>Genomic Encyclopedia of Type Strains, Phase IV (KMG-IV): sequencing the most valuable type-strain genomes for metagenomic binning, comparative biology and taxonomic classification.</title>
        <authorList>
            <person name="Goeker M."/>
        </authorList>
    </citation>
    <scope>NUCLEOTIDE SEQUENCE [LARGE SCALE GENOMIC DNA]</scope>
    <source>
        <strain evidence="2 5">DSM 23868</strain>
    </source>
</reference>
<evidence type="ECO:0000313" key="4">
    <source>
        <dbReference type="Proteomes" id="UP000313390"/>
    </source>
</evidence>
<evidence type="ECO:0000313" key="2">
    <source>
        <dbReference type="EMBL" id="MBB4092602.1"/>
    </source>
</evidence>
<protein>
    <submittedName>
        <fullName evidence="3">Uncharacterized protein</fullName>
    </submittedName>
</protein>
<accession>A0A5C5CTC9</accession>
<reference evidence="3" key="2">
    <citation type="submission" date="2019-06" db="EMBL/GenBank/DDBJ databases">
        <authorList>
            <person name="Hu M."/>
        </authorList>
    </citation>
    <scope>NUCLEOTIDE SEQUENCE</scope>
    <source>
        <strain evidence="3">08RB2639</strain>
    </source>
</reference>
<comment type="caution">
    <text evidence="3">The sequence shown here is derived from an EMBL/GenBank/DDBJ whole genome shotgun (WGS) entry which is preliminary data.</text>
</comment>
<feature type="coiled-coil region" evidence="1">
    <location>
        <begin position="87"/>
        <end position="114"/>
    </location>
</feature>
<dbReference type="RefSeq" id="WP_140019567.1">
    <property type="nucleotide sequence ID" value="NZ_JACIEX010000002.1"/>
</dbReference>
<evidence type="ECO:0000313" key="3">
    <source>
        <dbReference type="EMBL" id="TNV14427.1"/>
    </source>
</evidence>
<keyword evidence="1" id="KW-0175">Coiled coil</keyword>
<dbReference type="EMBL" id="JACIEX010000002">
    <property type="protein sequence ID" value="MBB4092602.1"/>
    <property type="molecule type" value="Genomic_DNA"/>
</dbReference>
<evidence type="ECO:0000256" key="1">
    <source>
        <dbReference type="SAM" id="Coils"/>
    </source>
</evidence>
<dbReference type="EMBL" id="VEWK01000002">
    <property type="protein sequence ID" value="TNV14427.1"/>
    <property type="molecule type" value="Genomic_DNA"/>
</dbReference>
<dbReference type="AlphaFoldDB" id="A0A5C5CTC9"/>
<organism evidence="3 4">
    <name type="scientific">Brucella pecoris</name>
    <dbReference type="NCBI Taxonomy" id="867683"/>
    <lineage>
        <taxon>Bacteria</taxon>
        <taxon>Pseudomonadati</taxon>
        <taxon>Pseudomonadota</taxon>
        <taxon>Alphaproteobacteria</taxon>
        <taxon>Hyphomicrobiales</taxon>
        <taxon>Brucellaceae</taxon>
        <taxon>Brucella/Ochrobactrum group</taxon>
        <taxon>Brucella</taxon>
    </lineage>
</organism>
<dbReference type="OrthoDB" id="8447850at2"/>
<reference evidence="3 4" key="1">
    <citation type="journal article" date="2011" name="Int. J. Syst. Evol. Microbiol.">
        <title>Ochrobactrum pecoris sp. nov., isolated from farm animals.</title>
        <authorList>
            <person name="Kampfer P."/>
            <person name="Huber B."/>
            <person name="Busse H.J."/>
            <person name="Scholz H.C."/>
            <person name="Tomaso H."/>
            <person name="Hotzel H."/>
            <person name="Melzer F."/>
        </authorList>
    </citation>
    <scope>NUCLEOTIDE SEQUENCE [LARGE SCALE GENOMIC DNA]</scope>
    <source>
        <strain evidence="3 4">08RB2639</strain>
    </source>
</reference>
<sequence>MFGLLDYLKFGAGCAVGIVLSAIYFNGVPVLKDLPYLGVVFEGQAKKGLVPEFQAAALRAERDELLRQGRANAIVIEAYQVQLRNARAAEAAQIEKSEQEIADYEKKLAAAGRACLLDRDDLQFLRQ</sequence>
<dbReference type="Proteomes" id="UP000313390">
    <property type="component" value="Unassembled WGS sequence"/>
</dbReference>
<gene>
    <name evidence="3" type="ORF">FIB18_04140</name>
    <name evidence="2" type="ORF">GGQ79_001087</name>
</gene>
<name>A0A5C5CTC9_9HYPH</name>
<keyword evidence="5" id="KW-1185">Reference proteome</keyword>
<dbReference type="Proteomes" id="UP000553980">
    <property type="component" value="Unassembled WGS sequence"/>
</dbReference>
<proteinExistence type="predicted"/>